<dbReference type="InterPro" id="IPR038765">
    <property type="entry name" value="Papain-like_cys_pep_sf"/>
</dbReference>
<feature type="domain" description="Peptidase C51" evidence="1">
    <location>
        <begin position="111"/>
        <end position="238"/>
    </location>
</feature>
<dbReference type="RefSeq" id="WP_231837331.1">
    <property type="nucleotide sequence ID" value="NZ_JARVGC010000014.1"/>
</dbReference>
<comment type="caution">
    <text evidence="2">The sequence shown here is derived from an EMBL/GenBank/DDBJ whole genome shotgun (WGS) entry which is preliminary data.</text>
</comment>
<gene>
    <name evidence="2" type="ORF">SAMN04489748_1639</name>
</gene>
<protein>
    <submittedName>
        <fullName evidence="2">Surface antigen</fullName>
    </submittedName>
</protein>
<evidence type="ECO:0000313" key="2">
    <source>
        <dbReference type="EMBL" id="SEB64378.1"/>
    </source>
</evidence>
<dbReference type="Pfam" id="PF05257">
    <property type="entry name" value="CHAP"/>
    <property type="match status" value="1"/>
</dbReference>
<reference evidence="2 3" key="1">
    <citation type="submission" date="2016-10" db="EMBL/GenBank/DDBJ databases">
        <authorList>
            <person name="Varghese N."/>
            <person name="Submissions S."/>
        </authorList>
    </citation>
    <scope>NUCLEOTIDE SEQUENCE [LARGE SCALE GENOMIC DNA]</scope>
    <source>
        <strain evidence="2 3">DSM 20219</strain>
    </source>
</reference>
<evidence type="ECO:0000313" key="3">
    <source>
        <dbReference type="Proteomes" id="UP000182842"/>
    </source>
</evidence>
<organism evidence="2 3">
    <name type="scientific">Bifidobacterium longum</name>
    <dbReference type="NCBI Taxonomy" id="216816"/>
    <lineage>
        <taxon>Bacteria</taxon>
        <taxon>Bacillati</taxon>
        <taxon>Actinomycetota</taxon>
        <taxon>Actinomycetes</taxon>
        <taxon>Bifidobacteriales</taxon>
        <taxon>Bifidobacteriaceae</taxon>
        <taxon>Bifidobacterium</taxon>
    </lineage>
</organism>
<dbReference type="Gene3D" id="3.90.1720.10">
    <property type="entry name" value="endopeptidase domain like (from Nostoc punctiforme)"/>
    <property type="match status" value="1"/>
</dbReference>
<dbReference type="SUPFAM" id="SSF54001">
    <property type="entry name" value="Cysteine proteinases"/>
    <property type="match status" value="1"/>
</dbReference>
<dbReference type="InterPro" id="IPR007921">
    <property type="entry name" value="CHAP_dom"/>
</dbReference>
<name>A0AA45ZQF8_BIFLN</name>
<proteinExistence type="predicted"/>
<dbReference type="Proteomes" id="UP000182842">
    <property type="component" value="Unassembled WGS sequence"/>
</dbReference>
<dbReference type="AlphaFoldDB" id="A0AA45ZQF8"/>
<evidence type="ECO:0000259" key="1">
    <source>
        <dbReference type="PROSITE" id="PS50911"/>
    </source>
</evidence>
<dbReference type="PROSITE" id="PS50911">
    <property type="entry name" value="CHAP"/>
    <property type="match status" value="1"/>
</dbReference>
<sequence length="239" mass="26196">MTADTRRDRTRLRRGRVRQRHVALLLLFALAASGMGAWLANPAPATADTTVRASIGVQGRPDPFPAADRDRTRTDLTVDGTWDMGDRPEGKLTIIHADNPTVRDLINGRDEDQTPTGFNPDHATGDTGNAYAYGQCTWWAYVRRTQLGLPVGSRLGDGGMWADSAKALGYWVDDTPRQGDVIVFSPAQVNNAWGHVAIVEKVNGDGSIEISEANVNGQVGPFRRAIEAKQTHAYQYIHY</sequence>
<dbReference type="GeneID" id="69578249"/>
<dbReference type="EMBL" id="FNRW01000005">
    <property type="protein sequence ID" value="SEB64378.1"/>
    <property type="molecule type" value="Genomic_DNA"/>
</dbReference>
<accession>A0AA45ZQF8</accession>